<proteinExistence type="inferred from homology"/>
<dbReference type="GO" id="GO:0043023">
    <property type="term" value="F:ribosomal large subunit binding"/>
    <property type="evidence" value="ECO:0007669"/>
    <property type="project" value="TreeGrafter"/>
</dbReference>
<name>A0A6A6Q6Z1_9PEZI</name>
<comment type="subunit">
    <text evidence="16">Component of the ribosome quality control complex (RQC).</text>
</comment>
<dbReference type="GO" id="GO:0016567">
    <property type="term" value="P:protein ubiquitination"/>
    <property type="evidence" value="ECO:0007669"/>
    <property type="project" value="UniProtKB-UniPathway"/>
</dbReference>
<evidence type="ECO:0000256" key="3">
    <source>
        <dbReference type="ARBA" id="ARBA00004906"/>
    </source>
</evidence>
<keyword evidence="7" id="KW-0963">Cytoplasm</keyword>
<keyword evidence="13 16" id="KW-0862">Zinc</keyword>
<dbReference type="SUPFAM" id="SSF57850">
    <property type="entry name" value="RING/U-box"/>
    <property type="match status" value="1"/>
</dbReference>
<sequence>MSKRQFKSQASSGRAGYVAGGFGSSAFAAGSSSILSYIQEPLDYSNITDANVVVAFKNLSKKDDTTKAKALEELQTYVTTTTVDVEGAFLDAWVRVFPRLSIDNSRRVRQLTHILNGHVCSKSGKRTAPHMPRIAGPWLAGLFDSDRAGAKAASDALHLVFNTPEKVYGVRKAFQRPILEYCRDAALYETIQTLSDPRTVNPDDAEATYARIVATSLTVISSLLHELEPADLEKEISVYEEILSEPKLWEFVNHPDTGVRRSMHRFIQAVLDRRSTLLQPHTQAISTAYVDKGLHSGQTGSALDYISTLESLTTFMPSIWTDAYAGKKSAVSRLRHFVKRGSQSASADFWISLDRLLSSIPATVMPSDPKDISDLLSAARTGVSRREERQNASTAWPTYLDFASLLTSPLQQAEAEAVLDSHVLPLVREYLHPQSETAEWSIAGAHATAVLPKVLKITKALPLIQTEWPIQAEKLLELARVSQPEQSKDFKKSQDHVAACGARWAGLQKLFWSDASGHGLQQCFIAISNTALATCIGLLRSRNGKPYGAAGIVDHLLHTCGKQVMQDKAFREAYLEFAADDLPDMMFAPAQAHLVHGLYAISSDTKFPAAFTRLLSSILDVAEDDAAKLDALRVVFIASTPSEGVAAAKGSQPLQDFFIHSSADETQGDFGALFADLVELGVLTDSTSDTILSRLTQSLTTANHAATALPVIGLLQQSSPRTVTRFMSKHDGPGSELIPNLLRLEQSPDDSVADKAHELSAKLSSSVNGPPVQSRYQVVLQHLEQISPASLPIDAVMELANRLIGPDQKSTHISDLLPSLNVWILAVKSVVRAPNAALALTSPFGGAVHFLNNTHASSKAVQFDTEGLSQALRISVYIAKFFSSSGALEQLGEEKSMILALLRTMVYIAEDNVSLPGTNELWNARHNTQAEDTALEFITEANKLLSGYDADITLTLDSDAPDFTALERLREGEDALSPMLYYTWLAYAQSMTNAFEVHGFSSTQSQEGEKVLEERISQKQLLPLTACVLGLRQPLTSSQRLNKWCNGLISDLTSVDTLHEQKALEQLILLNTILDTQEEITTGIAKQRLVFLLKAMTQWLGKSLLGGHGETVSTALKTEMFKAMAKLLPAMHDLYGERWEEVLTALIACWGTDLTTDNETPISGENIVLMNGTLKLLGTLRRMAKSEDANDDLVEALQKEDEQIRRELIRLLLEANGNHDETNQPLLITHELLARQLASLPYKPIQQADELYTLLNSASRPVMQAGFDLLHQHIPAAQEQISFDAALENKTAQLPDELLSLILEAPTIDSLADASFDRMMPLSLQGYLFSWRLVFDHFVGSSFRVRSDYIEQLKGDGYLTGLLDLTFDLLGHTTGKPTDVSKFDLQTYVADVEPSPEKDVQWLLAHLYFLALSHLPNLVKTYYLNLTSRQTPPAIESWTAKYFSPLLVNAALESVAEWSEKTVKTDAEYEHMTVKVGMRSKEVHIGYLVDEQTMAIKVILPDAYPLASAQVVGINRVAVKEEKWQSWLRGCQGVITFSNGSIIDGLTAWHKNVVGALKGHTECAICYSIISAAKELPAKRCMTCKNIFHASCLFKWFRTSNASTCPLCRTQFSYN</sequence>
<evidence type="ECO:0000256" key="8">
    <source>
        <dbReference type="ARBA" id="ARBA00022679"/>
    </source>
</evidence>
<comment type="function">
    <text evidence="14">E3 ubiquitin-protein ligase component of the ribosome quality control complex (RQC), a ribosome-associated complex that mediates ubiquitination and extraction of incompletely synthesized nascent chains for proteasomal degradation. Mediates ubiquitination of proteins derived from mRNAs lacking stop codons (non-stop proteins) and other translation arrest products induced by poly-lysine sequences and tandem rare codons. Ubiquitination leads to CDC48 recruitment for extraction and degradation of the incomplete translation product. May indirectly play a role in chromatin function and transcription.</text>
</comment>
<dbReference type="Gene3D" id="3.30.40.10">
    <property type="entry name" value="Zinc/RING finger domain, C3HC4 (zinc finger)"/>
    <property type="match status" value="1"/>
</dbReference>
<dbReference type="Pfam" id="PF13639">
    <property type="entry name" value="zf-RING_2"/>
    <property type="match status" value="1"/>
</dbReference>
<keyword evidence="9 16" id="KW-0479">Metal-binding</keyword>
<dbReference type="InterPro" id="IPR057030">
    <property type="entry name" value="TPR_Rkr-1"/>
</dbReference>
<evidence type="ECO:0000256" key="10">
    <source>
        <dbReference type="ARBA" id="ARBA00022737"/>
    </source>
</evidence>
<dbReference type="FunFam" id="3.30.40.10:FF:000038">
    <property type="entry name" value="E3 ubiquitin-protein ligase listerin"/>
    <property type="match status" value="1"/>
</dbReference>
<evidence type="ECO:0000259" key="18">
    <source>
        <dbReference type="PROSITE" id="PS50089"/>
    </source>
</evidence>
<dbReference type="GO" id="GO:0072344">
    <property type="term" value="P:rescue of stalled ribosome"/>
    <property type="evidence" value="ECO:0007669"/>
    <property type="project" value="UniProtKB-UniRule"/>
</dbReference>
<dbReference type="SMART" id="SM00184">
    <property type="entry name" value="RING"/>
    <property type="match status" value="1"/>
</dbReference>
<dbReference type="InterPro" id="IPR054476">
    <property type="entry name" value="Ltn1_N"/>
</dbReference>
<dbReference type="GO" id="GO:1990112">
    <property type="term" value="C:RQC complex"/>
    <property type="evidence" value="ECO:0007669"/>
    <property type="project" value="UniProtKB-UniRule"/>
</dbReference>
<keyword evidence="12 16" id="KW-0833">Ubl conjugation pathway</keyword>
<dbReference type="GO" id="GO:0005829">
    <property type="term" value="C:cytosol"/>
    <property type="evidence" value="ECO:0007669"/>
    <property type="project" value="UniProtKB-SubCell"/>
</dbReference>
<evidence type="ECO:0000256" key="14">
    <source>
        <dbReference type="ARBA" id="ARBA00055150"/>
    </source>
</evidence>
<dbReference type="GO" id="GO:0008270">
    <property type="term" value="F:zinc ion binding"/>
    <property type="evidence" value="ECO:0007669"/>
    <property type="project" value="UniProtKB-KW"/>
</dbReference>
<evidence type="ECO:0000256" key="17">
    <source>
        <dbReference type="SAM" id="Coils"/>
    </source>
</evidence>
<evidence type="ECO:0000313" key="19">
    <source>
        <dbReference type="EMBL" id="KAF2487403.1"/>
    </source>
</evidence>
<evidence type="ECO:0000256" key="5">
    <source>
        <dbReference type="ARBA" id="ARBA00012483"/>
    </source>
</evidence>
<dbReference type="InterPro" id="IPR001841">
    <property type="entry name" value="Znf_RING"/>
</dbReference>
<dbReference type="RefSeq" id="XP_033593972.1">
    <property type="nucleotide sequence ID" value="XM_033732267.1"/>
</dbReference>
<dbReference type="PROSITE" id="PS50089">
    <property type="entry name" value="ZF_RING_2"/>
    <property type="match status" value="1"/>
</dbReference>
<dbReference type="SMART" id="SM00744">
    <property type="entry name" value="RINGv"/>
    <property type="match status" value="1"/>
</dbReference>
<evidence type="ECO:0000256" key="12">
    <source>
        <dbReference type="ARBA" id="ARBA00022786"/>
    </source>
</evidence>
<keyword evidence="11 15" id="KW-0863">Zinc-finger</keyword>
<dbReference type="InterPro" id="IPR039795">
    <property type="entry name" value="LTN1/Rkr1"/>
</dbReference>
<comment type="pathway">
    <text evidence="3 16">Protein modification; protein ubiquitination.</text>
</comment>
<dbReference type="Pfam" id="PF23280">
    <property type="entry name" value="TPR_26"/>
    <property type="match status" value="1"/>
</dbReference>
<evidence type="ECO:0000256" key="15">
    <source>
        <dbReference type="PROSITE-ProRule" id="PRU00175"/>
    </source>
</evidence>
<feature type="coiled-coil region" evidence="17">
    <location>
        <begin position="1183"/>
        <end position="1214"/>
    </location>
</feature>
<feature type="domain" description="RING-type" evidence="18">
    <location>
        <begin position="1563"/>
        <end position="1609"/>
    </location>
</feature>
<dbReference type="EMBL" id="MU001631">
    <property type="protein sequence ID" value="KAF2487403.1"/>
    <property type="molecule type" value="Genomic_DNA"/>
</dbReference>
<dbReference type="Proteomes" id="UP000799767">
    <property type="component" value="Unassembled WGS sequence"/>
</dbReference>
<comment type="function">
    <text evidence="16">E3 ubiquitin-protein ligase. Component of the ribosome quality control complex (RQC), a ribosome-associated complex that mediates ubiquitination and extraction of incompletely synthesized nascent chains for proteasomal degradation.</text>
</comment>
<dbReference type="OrthoDB" id="6108at2759"/>
<dbReference type="SUPFAM" id="SSF48371">
    <property type="entry name" value="ARM repeat"/>
    <property type="match status" value="1"/>
</dbReference>
<reference evidence="19" key="1">
    <citation type="journal article" date="2020" name="Stud. Mycol.">
        <title>101 Dothideomycetes genomes: a test case for predicting lifestyles and emergence of pathogens.</title>
        <authorList>
            <person name="Haridas S."/>
            <person name="Albert R."/>
            <person name="Binder M."/>
            <person name="Bloem J."/>
            <person name="Labutti K."/>
            <person name="Salamov A."/>
            <person name="Andreopoulos B."/>
            <person name="Baker S."/>
            <person name="Barry K."/>
            <person name="Bills G."/>
            <person name="Bluhm B."/>
            <person name="Cannon C."/>
            <person name="Castanera R."/>
            <person name="Culley D."/>
            <person name="Daum C."/>
            <person name="Ezra D."/>
            <person name="Gonzalez J."/>
            <person name="Henrissat B."/>
            <person name="Kuo A."/>
            <person name="Liang C."/>
            <person name="Lipzen A."/>
            <person name="Lutzoni F."/>
            <person name="Magnuson J."/>
            <person name="Mondo S."/>
            <person name="Nolan M."/>
            <person name="Ohm R."/>
            <person name="Pangilinan J."/>
            <person name="Park H.-J."/>
            <person name="Ramirez L."/>
            <person name="Alfaro M."/>
            <person name="Sun H."/>
            <person name="Tritt A."/>
            <person name="Yoshinaga Y."/>
            <person name="Zwiers L.-H."/>
            <person name="Turgeon B."/>
            <person name="Goodwin S."/>
            <person name="Spatafora J."/>
            <person name="Crous P."/>
            <person name="Grigoriev I."/>
        </authorList>
    </citation>
    <scope>NUCLEOTIDE SEQUENCE</scope>
    <source>
        <strain evidence="19">CBS 113389</strain>
    </source>
</reference>
<gene>
    <name evidence="19" type="ORF">BDY17DRAFT_288902</name>
</gene>
<dbReference type="PANTHER" id="PTHR12389:SF0">
    <property type="entry name" value="E3 UBIQUITIN-PROTEIN LIGASE LISTERIN"/>
    <property type="match status" value="1"/>
</dbReference>
<evidence type="ECO:0000256" key="13">
    <source>
        <dbReference type="ARBA" id="ARBA00022833"/>
    </source>
</evidence>
<protein>
    <recommendedName>
        <fullName evidence="6 16">E3 ubiquitin-protein ligase listerin</fullName>
        <ecNumber evidence="5 16">2.3.2.27</ecNumber>
    </recommendedName>
    <alternativeName>
        <fullName evidence="16">RING-type E3 ubiquitin transferase listerin</fullName>
    </alternativeName>
</protein>
<dbReference type="InterPro" id="IPR016024">
    <property type="entry name" value="ARM-type_fold"/>
</dbReference>
<dbReference type="GO" id="GO:1990116">
    <property type="term" value="P:ribosome-associated ubiquitin-dependent protein catabolic process"/>
    <property type="evidence" value="ECO:0007669"/>
    <property type="project" value="UniProtKB-UniRule"/>
</dbReference>
<evidence type="ECO:0000256" key="4">
    <source>
        <dbReference type="ARBA" id="ARBA00007997"/>
    </source>
</evidence>
<dbReference type="InterPro" id="IPR011016">
    <property type="entry name" value="Znf_RING-CH"/>
</dbReference>
<keyword evidence="10" id="KW-0677">Repeat</keyword>
<comment type="catalytic activity">
    <reaction evidence="1 16">
        <text>S-ubiquitinyl-[E2 ubiquitin-conjugating enzyme]-L-cysteine + [acceptor protein]-L-lysine = [E2 ubiquitin-conjugating enzyme]-L-cysteine + N(6)-ubiquitinyl-[acceptor protein]-L-lysine.</text>
        <dbReference type="EC" id="2.3.2.27"/>
    </reaction>
</comment>
<dbReference type="PANTHER" id="PTHR12389">
    <property type="entry name" value="ZINC FINGER PROTEIN 294"/>
    <property type="match status" value="1"/>
</dbReference>
<dbReference type="Pfam" id="PF22999">
    <property type="entry name" value="LTN1_E3_ligase_6th"/>
    <property type="match status" value="1"/>
</dbReference>
<evidence type="ECO:0000256" key="2">
    <source>
        <dbReference type="ARBA" id="ARBA00004514"/>
    </source>
</evidence>
<comment type="similarity">
    <text evidence="4 16">Belongs to the LTN1 family.</text>
</comment>
<dbReference type="InterPro" id="IPR013083">
    <property type="entry name" value="Znf_RING/FYVE/PHD"/>
</dbReference>
<evidence type="ECO:0000256" key="9">
    <source>
        <dbReference type="ARBA" id="ARBA00022723"/>
    </source>
</evidence>
<organism evidence="19 20">
    <name type="scientific">Neohortaea acidophila</name>
    <dbReference type="NCBI Taxonomy" id="245834"/>
    <lineage>
        <taxon>Eukaryota</taxon>
        <taxon>Fungi</taxon>
        <taxon>Dikarya</taxon>
        <taxon>Ascomycota</taxon>
        <taxon>Pezizomycotina</taxon>
        <taxon>Dothideomycetes</taxon>
        <taxon>Dothideomycetidae</taxon>
        <taxon>Mycosphaerellales</taxon>
        <taxon>Teratosphaeriaceae</taxon>
        <taxon>Neohortaea</taxon>
    </lineage>
</organism>
<evidence type="ECO:0000256" key="1">
    <source>
        <dbReference type="ARBA" id="ARBA00000900"/>
    </source>
</evidence>
<dbReference type="SMART" id="SM01197">
    <property type="entry name" value="FANCL_C"/>
    <property type="match status" value="1"/>
</dbReference>
<dbReference type="GO" id="GO:0061630">
    <property type="term" value="F:ubiquitin protein ligase activity"/>
    <property type="evidence" value="ECO:0007669"/>
    <property type="project" value="UniProtKB-UniRule"/>
</dbReference>
<keyword evidence="17" id="KW-0175">Coiled coil</keyword>
<keyword evidence="8 16" id="KW-0808">Transferase</keyword>
<dbReference type="Pfam" id="PF22958">
    <property type="entry name" value="Ltn1_1st"/>
    <property type="match status" value="1"/>
</dbReference>
<dbReference type="InterPro" id="IPR011989">
    <property type="entry name" value="ARM-like"/>
</dbReference>
<dbReference type="GeneID" id="54473269"/>
<dbReference type="UniPathway" id="UPA00143"/>
<dbReference type="InterPro" id="IPR039804">
    <property type="entry name" value="RING-CH-C4HC3_LTN1"/>
</dbReference>
<evidence type="ECO:0000256" key="7">
    <source>
        <dbReference type="ARBA" id="ARBA00022490"/>
    </source>
</evidence>
<evidence type="ECO:0000256" key="6">
    <source>
        <dbReference type="ARBA" id="ARBA00017157"/>
    </source>
</evidence>
<dbReference type="InterPro" id="IPR054478">
    <property type="entry name" value="LTN1_UBC"/>
</dbReference>
<evidence type="ECO:0000256" key="16">
    <source>
        <dbReference type="RuleBase" id="RU367090"/>
    </source>
</evidence>
<evidence type="ECO:0000313" key="20">
    <source>
        <dbReference type="Proteomes" id="UP000799767"/>
    </source>
</evidence>
<dbReference type="CDD" id="cd16491">
    <property type="entry name" value="RING-CH-C4HC3_LTN1"/>
    <property type="match status" value="1"/>
</dbReference>
<dbReference type="InterPro" id="IPR054477">
    <property type="entry name" value="LTN1_E3_ligase_6th"/>
</dbReference>
<evidence type="ECO:0000256" key="11">
    <source>
        <dbReference type="ARBA" id="ARBA00022771"/>
    </source>
</evidence>
<dbReference type="Pfam" id="PF23009">
    <property type="entry name" value="UBC_like"/>
    <property type="match status" value="1"/>
</dbReference>
<comment type="subcellular location">
    <subcellularLocation>
        <location evidence="2">Cytoplasm</location>
        <location evidence="2">Cytosol</location>
    </subcellularLocation>
</comment>
<dbReference type="EC" id="2.3.2.27" evidence="5 16"/>
<accession>A0A6A6Q6Z1</accession>
<keyword evidence="20" id="KW-1185">Reference proteome</keyword>
<dbReference type="Gene3D" id="1.25.10.10">
    <property type="entry name" value="Leucine-rich Repeat Variant"/>
    <property type="match status" value="1"/>
</dbReference>